<dbReference type="PROSITE" id="PS50158">
    <property type="entry name" value="ZF_CCHC"/>
    <property type="match status" value="1"/>
</dbReference>
<gene>
    <name evidence="4" type="ORF">XELAEV_18012836mg</name>
</gene>
<dbReference type="EMBL" id="CM004468">
    <property type="protein sequence ID" value="OCT95152.1"/>
    <property type="molecule type" value="Genomic_DNA"/>
</dbReference>
<organism evidence="4 5">
    <name type="scientific">Xenopus laevis</name>
    <name type="common">African clawed frog</name>
    <dbReference type="NCBI Taxonomy" id="8355"/>
    <lineage>
        <taxon>Eukaryota</taxon>
        <taxon>Metazoa</taxon>
        <taxon>Chordata</taxon>
        <taxon>Craniata</taxon>
        <taxon>Vertebrata</taxon>
        <taxon>Euteleostomi</taxon>
        <taxon>Amphibia</taxon>
        <taxon>Batrachia</taxon>
        <taxon>Anura</taxon>
        <taxon>Pipoidea</taxon>
        <taxon>Pipidae</taxon>
        <taxon>Xenopodinae</taxon>
        <taxon>Xenopus</taxon>
        <taxon>Xenopus</taxon>
    </lineage>
</organism>
<accession>A0A974DNV4</accession>
<keyword evidence="1" id="KW-0863">Zinc-finger</keyword>
<sequence>MKRYQRGRRRRQIAGQGVRTCLGSNRRTAAPGLAAAVENVQVCKEVVAMATSDSKEGESTFTCSLPSVMESPKQVNTLDVQAQVAAESCSSVEAAVRHARSQEGNAAGCEEDMKSAETACCVAMEVAEEVLREKPNPPAAAAMAQDIENNITRVLAVMQPWKEVCDNQKRFHEMEENELKRGNVKPFCADSQAPETVSVPSTSGHTNGNINAISVAGVSVPSALSVPGVSLQCDKATGSTNMAAPLTNKTDRKRLFRQNVSEVDESQTSRRKNEVKIKWVKERDKFPERRFVARNLIKESLGFTPADVFGLLSVTDTEFDMSFKLSQGLGSRGARITPGKDRDVCYHPGPPRVCFRCGSNRHFAAKCPVVKCALCGETGNPIHAHRSCPDAWHNIVRDCPNLQEGFGQGMEIVEEGAQTSEVEDIEIDLDGEESTPKFQVKRRGEESDGARQKQNRI</sequence>
<dbReference type="SMART" id="SM00343">
    <property type="entry name" value="ZnF_C2HC"/>
    <property type="match status" value="2"/>
</dbReference>
<dbReference type="AlphaFoldDB" id="A0A974DNV4"/>
<dbReference type="InterPro" id="IPR057810">
    <property type="entry name" value="RBD_ZCCHC3_1st"/>
</dbReference>
<evidence type="ECO:0000313" key="5">
    <source>
        <dbReference type="Proteomes" id="UP000694892"/>
    </source>
</evidence>
<name>A0A974DNV4_XENLA</name>
<dbReference type="GO" id="GO:0003723">
    <property type="term" value="F:RNA binding"/>
    <property type="evidence" value="ECO:0007669"/>
    <property type="project" value="InterPro"/>
</dbReference>
<protein>
    <recommendedName>
        <fullName evidence="3">CCHC-type domain-containing protein</fullName>
    </recommendedName>
</protein>
<dbReference type="Proteomes" id="UP000694892">
    <property type="component" value="Chromosome 2L"/>
</dbReference>
<dbReference type="Pfam" id="PF23057">
    <property type="entry name" value="RBD_ZCCHC3_1st"/>
    <property type="match status" value="1"/>
</dbReference>
<dbReference type="GO" id="GO:0008270">
    <property type="term" value="F:zinc ion binding"/>
    <property type="evidence" value="ECO:0007669"/>
    <property type="project" value="UniProtKB-KW"/>
</dbReference>
<feature type="region of interest" description="Disordered" evidence="2">
    <location>
        <begin position="427"/>
        <end position="457"/>
    </location>
</feature>
<dbReference type="GO" id="GO:0002218">
    <property type="term" value="P:activation of innate immune response"/>
    <property type="evidence" value="ECO:0007669"/>
    <property type="project" value="InterPro"/>
</dbReference>
<evidence type="ECO:0000256" key="1">
    <source>
        <dbReference type="PROSITE-ProRule" id="PRU00047"/>
    </source>
</evidence>
<dbReference type="Gene3D" id="4.10.60.10">
    <property type="entry name" value="Zinc finger, CCHC-type"/>
    <property type="match status" value="1"/>
</dbReference>
<dbReference type="InterPro" id="IPR042509">
    <property type="entry name" value="ZCCHC3"/>
</dbReference>
<evidence type="ECO:0000256" key="2">
    <source>
        <dbReference type="SAM" id="MobiDB-lite"/>
    </source>
</evidence>
<proteinExistence type="predicted"/>
<dbReference type="InterPro" id="IPR001878">
    <property type="entry name" value="Znf_CCHC"/>
</dbReference>
<feature type="domain" description="CCHC-type" evidence="3">
    <location>
        <begin position="354"/>
        <end position="368"/>
    </location>
</feature>
<keyword evidence="1" id="KW-0862">Zinc</keyword>
<reference evidence="5" key="1">
    <citation type="journal article" date="2016" name="Nature">
        <title>Genome evolution in the allotetraploid frog Xenopus laevis.</title>
        <authorList>
            <person name="Session A.M."/>
            <person name="Uno Y."/>
            <person name="Kwon T."/>
            <person name="Chapman J.A."/>
            <person name="Toyoda A."/>
            <person name="Takahashi S."/>
            <person name="Fukui A."/>
            <person name="Hikosaka A."/>
            <person name="Suzuki A."/>
            <person name="Kondo M."/>
            <person name="van Heeringen S.J."/>
            <person name="Quigley I."/>
            <person name="Heinz S."/>
            <person name="Ogino H."/>
            <person name="Ochi H."/>
            <person name="Hellsten U."/>
            <person name="Lyons J.B."/>
            <person name="Simakov O."/>
            <person name="Putnam N."/>
            <person name="Stites J."/>
            <person name="Kuroki Y."/>
            <person name="Tanaka T."/>
            <person name="Michiue T."/>
            <person name="Watanabe M."/>
            <person name="Bogdanovic O."/>
            <person name="Lister R."/>
            <person name="Georgiou G."/>
            <person name="Paranjpe S.S."/>
            <person name="van Kruijsbergen I."/>
            <person name="Shu S."/>
            <person name="Carlson J."/>
            <person name="Kinoshita T."/>
            <person name="Ohta Y."/>
            <person name="Mawaribuchi S."/>
            <person name="Jenkins J."/>
            <person name="Grimwood J."/>
            <person name="Schmutz J."/>
            <person name="Mitros T."/>
            <person name="Mozaffari S.V."/>
            <person name="Suzuki Y."/>
            <person name="Haramoto Y."/>
            <person name="Yamamoto T.S."/>
            <person name="Takagi C."/>
            <person name="Heald R."/>
            <person name="Miller K."/>
            <person name="Haudenschild C."/>
            <person name="Kitzman J."/>
            <person name="Nakayama T."/>
            <person name="Izutsu Y."/>
            <person name="Robert J."/>
            <person name="Fortriede J."/>
            <person name="Burns K."/>
            <person name="Lotay V."/>
            <person name="Karimi K."/>
            <person name="Yasuoka Y."/>
            <person name="Dichmann D.S."/>
            <person name="Flajnik M.F."/>
            <person name="Houston D.W."/>
            <person name="Shendure J."/>
            <person name="DuPasquier L."/>
            <person name="Vize P.D."/>
            <person name="Zorn A.M."/>
            <person name="Ito M."/>
            <person name="Marcotte E.M."/>
            <person name="Wallingford J.B."/>
            <person name="Ito Y."/>
            <person name="Asashima M."/>
            <person name="Ueno N."/>
            <person name="Matsuda Y."/>
            <person name="Veenstra G.J."/>
            <person name="Fujiyama A."/>
            <person name="Harland R.M."/>
            <person name="Taira M."/>
            <person name="Rokhsar D.S."/>
        </authorList>
    </citation>
    <scope>NUCLEOTIDE SEQUENCE [LARGE SCALE GENOMIC DNA]</scope>
    <source>
        <strain evidence="5">J</strain>
    </source>
</reference>
<evidence type="ECO:0000313" key="4">
    <source>
        <dbReference type="EMBL" id="OCT95152.1"/>
    </source>
</evidence>
<evidence type="ECO:0000259" key="3">
    <source>
        <dbReference type="PROSITE" id="PS50158"/>
    </source>
</evidence>
<dbReference type="GO" id="GO:0003690">
    <property type="term" value="F:double-stranded DNA binding"/>
    <property type="evidence" value="ECO:0007669"/>
    <property type="project" value="InterPro"/>
</dbReference>
<feature type="compositionally biased region" description="Basic and acidic residues" evidence="2">
    <location>
        <begin position="442"/>
        <end position="451"/>
    </location>
</feature>
<dbReference type="PANTHER" id="PTHR22639">
    <property type="entry name" value="GAG-RELATED PROTEIN"/>
    <property type="match status" value="1"/>
</dbReference>
<dbReference type="PANTHER" id="PTHR22639:SF4">
    <property type="entry name" value="ZINC FINGER CCHC DOMAIN-CONTAINING PROTEIN 3"/>
    <property type="match status" value="1"/>
</dbReference>
<keyword evidence="1" id="KW-0479">Metal-binding</keyword>